<organism evidence="2 3">
    <name type="scientific">Chrysochromulina tobinii</name>
    <dbReference type="NCBI Taxonomy" id="1460289"/>
    <lineage>
        <taxon>Eukaryota</taxon>
        <taxon>Haptista</taxon>
        <taxon>Haptophyta</taxon>
        <taxon>Prymnesiophyceae</taxon>
        <taxon>Prymnesiales</taxon>
        <taxon>Chrysochromulinaceae</taxon>
        <taxon>Chrysochromulina</taxon>
    </lineage>
</organism>
<feature type="compositionally biased region" description="Low complexity" evidence="1">
    <location>
        <begin position="249"/>
        <end position="258"/>
    </location>
</feature>
<gene>
    <name evidence="2" type="ORF">Ctob_006739</name>
</gene>
<feature type="region of interest" description="Disordered" evidence="1">
    <location>
        <begin position="234"/>
        <end position="273"/>
    </location>
</feature>
<evidence type="ECO:0000313" key="2">
    <source>
        <dbReference type="EMBL" id="KOO23643.1"/>
    </source>
</evidence>
<accession>A0A0M0JBN9</accession>
<dbReference type="Proteomes" id="UP000037460">
    <property type="component" value="Unassembled WGS sequence"/>
</dbReference>
<evidence type="ECO:0000256" key="1">
    <source>
        <dbReference type="SAM" id="MobiDB-lite"/>
    </source>
</evidence>
<sequence length="450" mass="48821">MMTSLIRCATHPADVLRIELPAPQLPNGWSFDSELAAFATGARDGAARGKELPNLEHQARREEFQGHYGQAYASFLAAYSATDDLSLILCAARLKLRPLGDPRVAAELLAGVIERCAVMGTDVAEASGVVAVTSGEVASLAPMTAPSSAERRSRQRWSLARTKLHEIAELRHEIAELSRRRLERAVSSAEPRWGFRIEPLSTALHVAAPSAEHGVAPETALLLADLKEGRWSQIEPDSISRDSRDSSRDAGAVAGADAASERRRGREPLPSSAAGALHVTMLNRIDAQPLRPNSARPLPAHMTSLAKLERARAVLVGWLLVHTGLVREAQVRLCLEEVWRAADSLARAISEHEQFNGQSAQVFMFADRLLRSAPQAAPVRPTRRSASAVAERCAALCDEALSWVHSRPDVQELNNCLITQQQRAFSRAAGFRISAALLQASVVHCLLMVS</sequence>
<comment type="caution">
    <text evidence="2">The sequence shown here is derived from an EMBL/GenBank/DDBJ whole genome shotgun (WGS) entry which is preliminary data.</text>
</comment>
<protein>
    <submittedName>
        <fullName evidence="2">Uncharacterized protein</fullName>
    </submittedName>
</protein>
<feature type="compositionally biased region" description="Basic and acidic residues" evidence="1">
    <location>
        <begin position="238"/>
        <end position="248"/>
    </location>
</feature>
<keyword evidence="3" id="KW-1185">Reference proteome</keyword>
<dbReference type="EMBL" id="JWZX01003172">
    <property type="protein sequence ID" value="KOO23643.1"/>
    <property type="molecule type" value="Genomic_DNA"/>
</dbReference>
<evidence type="ECO:0000313" key="3">
    <source>
        <dbReference type="Proteomes" id="UP000037460"/>
    </source>
</evidence>
<dbReference type="AlphaFoldDB" id="A0A0M0JBN9"/>
<proteinExistence type="predicted"/>
<name>A0A0M0JBN9_9EUKA</name>
<reference evidence="3" key="1">
    <citation type="journal article" date="2015" name="PLoS Genet.">
        <title>Genome Sequence and Transcriptome Analyses of Chrysochromulina tobin: Metabolic Tools for Enhanced Algal Fitness in the Prominent Order Prymnesiales (Haptophyceae).</title>
        <authorList>
            <person name="Hovde B.T."/>
            <person name="Deodato C.R."/>
            <person name="Hunsperger H.M."/>
            <person name="Ryken S.A."/>
            <person name="Yost W."/>
            <person name="Jha R.K."/>
            <person name="Patterson J."/>
            <person name="Monnat R.J. Jr."/>
            <person name="Barlow S.B."/>
            <person name="Starkenburg S.R."/>
            <person name="Cattolico R.A."/>
        </authorList>
    </citation>
    <scope>NUCLEOTIDE SEQUENCE</scope>
    <source>
        <strain evidence="3">CCMP291</strain>
    </source>
</reference>